<evidence type="ECO:0000256" key="6">
    <source>
        <dbReference type="SAM" id="Phobius"/>
    </source>
</evidence>
<evidence type="ECO:0000256" key="3">
    <source>
        <dbReference type="ARBA" id="ARBA00022737"/>
    </source>
</evidence>
<proteinExistence type="predicted"/>
<dbReference type="Gene3D" id="3.30.300.320">
    <property type="match status" value="1"/>
</dbReference>
<evidence type="ECO:0000256" key="2">
    <source>
        <dbReference type="ARBA" id="ARBA00022729"/>
    </source>
</evidence>
<keyword evidence="1" id="KW-0433">Leucine-rich repeat</keyword>
<keyword evidence="3" id="KW-0677">Repeat</keyword>
<dbReference type="SUPFAM" id="SSF52058">
    <property type="entry name" value="L domain-like"/>
    <property type="match status" value="1"/>
</dbReference>
<dbReference type="Pfam" id="PF00066">
    <property type="entry name" value="Notch"/>
    <property type="match status" value="1"/>
</dbReference>
<keyword evidence="6" id="KW-0812">Transmembrane</keyword>
<feature type="transmembrane region" description="Helical" evidence="6">
    <location>
        <begin position="444"/>
        <end position="468"/>
    </location>
</feature>
<keyword evidence="10" id="KW-1185">Reference proteome</keyword>
<evidence type="ECO:0000313" key="10">
    <source>
        <dbReference type="Proteomes" id="UP000332933"/>
    </source>
</evidence>
<evidence type="ECO:0000256" key="4">
    <source>
        <dbReference type="ARBA" id="ARBA00023157"/>
    </source>
</evidence>
<accession>A0A485KZM8</accession>
<evidence type="ECO:0000259" key="7">
    <source>
        <dbReference type="Pfam" id="PF00066"/>
    </source>
</evidence>
<protein>
    <submittedName>
        <fullName evidence="9">Aste57867_14038 protein</fullName>
    </submittedName>
</protein>
<feature type="transmembrane region" description="Helical" evidence="6">
    <location>
        <begin position="104"/>
        <end position="126"/>
    </location>
</feature>
<dbReference type="PANTHER" id="PTHR24373">
    <property type="entry name" value="SLIT RELATED LEUCINE-RICH REPEAT NEURONAL PROTEIN"/>
    <property type="match status" value="1"/>
</dbReference>
<keyword evidence="4" id="KW-1015">Disulfide bond</keyword>
<dbReference type="InterPro" id="IPR050328">
    <property type="entry name" value="Dev_Immune_Receptor"/>
</dbReference>
<dbReference type="GO" id="GO:0031012">
    <property type="term" value="C:extracellular matrix"/>
    <property type="evidence" value="ECO:0007669"/>
    <property type="project" value="TreeGrafter"/>
</dbReference>
<name>A0A485KZM8_9STRA</name>
<dbReference type="PANTHER" id="PTHR24373:SF370">
    <property type="entry name" value="FISH-LIPS, ISOFORM E"/>
    <property type="match status" value="1"/>
</dbReference>
<dbReference type="Pfam" id="PF13855">
    <property type="entry name" value="LRR_8"/>
    <property type="match status" value="1"/>
</dbReference>
<dbReference type="SMART" id="SM00369">
    <property type="entry name" value="LRR_TYP"/>
    <property type="match status" value="2"/>
</dbReference>
<keyword evidence="5" id="KW-0325">Glycoprotein</keyword>
<organism evidence="9 10">
    <name type="scientific">Aphanomyces stellatus</name>
    <dbReference type="NCBI Taxonomy" id="120398"/>
    <lineage>
        <taxon>Eukaryota</taxon>
        <taxon>Sar</taxon>
        <taxon>Stramenopiles</taxon>
        <taxon>Oomycota</taxon>
        <taxon>Saprolegniomycetes</taxon>
        <taxon>Saprolegniales</taxon>
        <taxon>Verrucalvaceae</taxon>
        <taxon>Aphanomyces</taxon>
    </lineage>
</organism>
<dbReference type="GO" id="GO:0005615">
    <property type="term" value="C:extracellular space"/>
    <property type="evidence" value="ECO:0007669"/>
    <property type="project" value="TreeGrafter"/>
</dbReference>
<feature type="transmembrane region" description="Helical" evidence="6">
    <location>
        <begin position="282"/>
        <end position="303"/>
    </location>
</feature>
<dbReference type="Proteomes" id="UP000332933">
    <property type="component" value="Unassembled WGS sequence"/>
</dbReference>
<dbReference type="AlphaFoldDB" id="A0A485KZM8"/>
<dbReference type="InterPro" id="IPR003591">
    <property type="entry name" value="Leu-rich_rpt_typical-subtyp"/>
</dbReference>
<evidence type="ECO:0000313" key="9">
    <source>
        <dbReference type="EMBL" id="VFT90868.1"/>
    </source>
</evidence>
<keyword evidence="6" id="KW-0472">Membrane</keyword>
<evidence type="ECO:0000256" key="1">
    <source>
        <dbReference type="ARBA" id="ARBA00022614"/>
    </source>
</evidence>
<dbReference type="EMBL" id="CAADRA010005524">
    <property type="protein sequence ID" value="VFT90868.1"/>
    <property type="molecule type" value="Genomic_DNA"/>
</dbReference>
<keyword evidence="2" id="KW-0732">Signal</keyword>
<dbReference type="Gene3D" id="3.80.10.10">
    <property type="entry name" value="Ribonuclease Inhibitor"/>
    <property type="match status" value="1"/>
</dbReference>
<feature type="domain" description="LNR" evidence="7">
    <location>
        <begin position="742"/>
        <end position="773"/>
    </location>
</feature>
<feature type="transmembrane region" description="Helical" evidence="6">
    <location>
        <begin position="64"/>
        <end position="89"/>
    </location>
</feature>
<evidence type="ECO:0000256" key="5">
    <source>
        <dbReference type="ARBA" id="ARBA00023180"/>
    </source>
</evidence>
<dbReference type="InterPro" id="IPR000800">
    <property type="entry name" value="Notch_dom"/>
</dbReference>
<dbReference type="InterPro" id="IPR001611">
    <property type="entry name" value="Leu-rich_rpt"/>
</dbReference>
<reference evidence="8" key="2">
    <citation type="submission" date="2019-06" db="EMBL/GenBank/DDBJ databases">
        <title>Genomics analysis of Aphanomyces spp. identifies a new class of oomycete effector associated with host adaptation.</title>
        <authorList>
            <person name="Gaulin E."/>
        </authorList>
    </citation>
    <scope>NUCLEOTIDE SEQUENCE</scope>
    <source>
        <strain evidence="8">CBS 578.67</strain>
    </source>
</reference>
<dbReference type="InterPro" id="IPR032675">
    <property type="entry name" value="LRR_dom_sf"/>
</dbReference>
<keyword evidence="6" id="KW-1133">Transmembrane helix</keyword>
<feature type="transmembrane region" description="Helical" evidence="6">
    <location>
        <begin position="241"/>
        <end position="262"/>
    </location>
</feature>
<dbReference type="EMBL" id="VJMH01005503">
    <property type="protein sequence ID" value="KAF0695141.1"/>
    <property type="molecule type" value="Genomic_DNA"/>
</dbReference>
<sequence length="786" mass="86331">MRHAATEVAPRHKYLVDHGARMEIPPPGQEHHPQLVGHKIELRGAPKGPNFAAFAFKAWARLPVLGLVSFLRLVCAAHLVVMALIYFLASDRQVALLHMWPPQLLVGVVYMALALFHLAQLGSTLIDEIPRSHRRRSRKDEKGQQGSGFRTRSQLWLALDTLVEPYETLSAAFLWCTSFDSLLVTNQVVSVVAQTWQAYHVSTGLTNPSVALAYAVLVGLHCLAIPWCVRAPLLAVRTTLVLTTHLIFSFVVTTVIPLVYIVPVVVSYQSSGIYGLLFSNEWLTANVFLLRVLVVHSFFDLLVKLCPIVATMHTMHELTLAMTHLVSVSRVIELKRAPSMSAISEKDEVSSAKSRHSSAFADGFSRLMASRKSTVKRPSQVHASVIAVRGRDEPTPLRSDVDASIKSKVVAAPVAAPHARPRHQPVVKLLSLTDAATLTFENKLFVGAYVALYVMWGLFVLAVAIYFASTRYMCPSYCAIQVAPWFTSTCQCAYVNLNCPQLNISGTTAEIEALLNVTSVGPHVFWLQLVRCDVGHGVSDATLAQLPLLFGLSLWQANVTLWPSPSLTSWPPLLTKLSFQHSPLLTSVPDVLSPLPPSVQVLFVVDSPISTLPDATVQSWTNLRQLWLSNLLLETLPLSMAGLRSLDELRLHNNRLVALPNAILHSMALLQTLSISSNNLTAVPWDSRNLFIDVSHNPIVAMPRDVTTDLLVGGTIAVADTPFCATSMKANPLKWQTVCAPPCSPHCAASLLKNGLCDISCLLPQCQYDLGDCAEFTMLQNWKWGI</sequence>
<reference evidence="9 10" key="1">
    <citation type="submission" date="2019-03" db="EMBL/GenBank/DDBJ databases">
        <authorList>
            <person name="Gaulin E."/>
            <person name="Dumas B."/>
        </authorList>
    </citation>
    <scope>NUCLEOTIDE SEQUENCE [LARGE SCALE GENOMIC DNA]</scope>
    <source>
        <strain evidence="9">CBS 568.67</strain>
    </source>
</reference>
<gene>
    <name evidence="9" type="primary">Aste57867_14038</name>
    <name evidence="8" type="ORF">As57867_013987</name>
    <name evidence="9" type="ORF">ASTE57867_14038</name>
</gene>
<evidence type="ECO:0000313" key="8">
    <source>
        <dbReference type="EMBL" id="KAF0695141.1"/>
    </source>
</evidence>
<dbReference type="OrthoDB" id="27267at2759"/>